<gene>
    <name evidence="3" type="ORF">C1H76_8999</name>
</gene>
<name>A0A4U7AL62_9PEZI</name>
<dbReference type="Proteomes" id="UP000308133">
    <property type="component" value="Unassembled WGS sequence"/>
</dbReference>
<protein>
    <submittedName>
        <fullName evidence="3">F-box domain-containing protein 11</fullName>
    </submittedName>
</protein>
<evidence type="ECO:0000313" key="3">
    <source>
        <dbReference type="EMBL" id="TKX18738.1"/>
    </source>
</evidence>
<comment type="caution">
    <text evidence="3">The sequence shown here is derived from an EMBL/GenBank/DDBJ whole genome shotgun (WGS) entry which is preliminary data.</text>
</comment>
<dbReference type="AlphaFoldDB" id="A0A4U7AL62"/>
<feature type="domain" description="F-box" evidence="2">
    <location>
        <begin position="1"/>
        <end position="46"/>
    </location>
</feature>
<dbReference type="Pfam" id="PF00646">
    <property type="entry name" value="F-box"/>
    <property type="match status" value="1"/>
</dbReference>
<reference evidence="3 4" key="1">
    <citation type="submission" date="2018-02" db="EMBL/GenBank/DDBJ databases">
        <title>Draft genome sequences of Elsinoe sp., causing black scab on jojoba.</title>
        <authorList>
            <person name="Stodart B."/>
            <person name="Jeffress S."/>
            <person name="Ash G."/>
            <person name="Arun Chinnappa K."/>
        </authorList>
    </citation>
    <scope>NUCLEOTIDE SEQUENCE [LARGE SCALE GENOMIC DNA]</scope>
    <source>
        <strain evidence="3 4">Hillstone_2</strain>
    </source>
</reference>
<evidence type="ECO:0000259" key="2">
    <source>
        <dbReference type="PROSITE" id="PS50181"/>
    </source>
</evidence>
<evidence type="ECO:0000256" key="1">
    <source>
        <dbReference type="SAM" id="MobiDB-lite"/>
    </source>
</evidence>
<accession>A0A4U7AL62</accession>
<sequence length="611" mass="69634">MSSFLRLPPEVIFNVLARLDLPTHKTVRLVSKSAASLAAKFVFKEILFNFDVDGLDHIIAVSQHAHLASCVRTIVLHCKKAMFYLGSFEVWRMKTVYEHNTVLPEREVSIDAGMMSPEEWRNIGLDIKQRLYDRYEQERRTRTRHATALATATSMTLNGDTSSAGDVLPEVTEARWRLERFQAAVNSFPSLIKFHHCSFIESSQPRWRNVQFYPTAHAGGNKSEIREAEALYLFLSLRQCLLSMPEIRSMVVTTSGPMIFNELDVDNLLLCSLDQDGQRKTAAKFPWINRKGPGYASRRVDHPATHRLLDVRRTLLAMGKAFTKVHSLVYRLKLFDCSGDGMIALAEAVSTILKQGTSLERLCLVFGTMRLPRYRNWSIIDDEEDSEAEHATEEEEDGNENEEEVAEDEDSEGRSLGRQSNSDTEVDGVRYASYRRDTHDNSYAAQMYNFVYRSGAFRNAGLVHRTLSQYLLLAPIQSNSLRQLRHLSLSIVTTERHLTALFSALGALRHLVLDHVVFIPMEGCWESAFTHMASDLRLQAVELSALGDCVLSPRVIMHQYADLWRSSRRGRTEYARQKNAIVKYVLGQTDHLPPLDPAEYFRAGKIRYLVR</sequence>
<dbReference type="EMBL" id="PTQR01000126">
    <property type="protein sequence ID" value="TKX18738.1"/>
    <property type="molecule type" value="Genomic_DNA"/>
</dbReference>
<organism evidence="3 4">
    <name type="scientific">Elsinoe australis</name>
    <dbReference type="NCBI Taxonomy" id="40998"/>
    <lineage>
        <taxon>Eukaryota</taxon>
        <taxon>Fungi</taxon>
        <taxon>Dikarya</taxon>
        <taxon>Ascomycota</taxon>
        <taxon>Pezizomycotina</taxon>
        <taxon>Dothideomycetes</taxon>
        <taxon>Dothideomycetidae</taxon>
        <taxon>Myriangiales</taxon>
        <taxon>Elsinoaceae</taxon>
        <taxon>Elsinoe</taxon>
    </lineage>
</organism>
<dbReference type="InterPro" id="IPR001810">
    <property type="entry name" value="F-box_dom"/>
</dbReference>
<feature type="region of interest" description="Disordered" evidence="1">
    <location>
        <begin position="382"/>
        <end position="430"/>
    </location>
</feature>
<feature type="compositionally biased region" description="Acidic residues" evidence="1">
    <location>
        <begin position="382"/>
        <end position="411"/>
    </location>
</feature>
<proteinExistence type="predicted"/>
<dbReference type="PROSITE" id="PS50181">
    <property type="entry name" value="FBOX"/>
    <property type="match status" value="1"/>
</dbReference>
<evidence type="ECO:0000313" key="4">
    <source>
        <dbReference type="Proteomes" id="UP000308133"/>
    </source>
</evidence>